<name>A0A6N2LYB3_SALVM</name>
<sequence length="165" mass="18626">MHSRCYEGVQSNGNVKYKSRHSAAQLGRVDEALLLFFQMLKKDIKPDVITYCTLIDGLCKLNKTSAGLCIFDFMCKNAVAPDIAIYNVLINMLLGKAIWRLHLTLCPCVERGPKPDVDDAVQLFAKMTKKVEWIDAMLIFSKFGEVPNPFGDNSCLIHGYFKFKV</sequence>
<accession>A0A6N2LYB3</accession>
<dbReference type="InterPro" id="IPR011990">
    <property type="entry name" value="TPR-like_helical_dom_sf"/>
</dbReference>
<dbReference type="PANTHER" id="PTHR47942">
    <property type="entry name" value="TETRATRICOPEPTIDE REPEAT (TPR)-LIKE SUPERFAMILY PROTEIN-RELATED"/>
    <property type="match status" value="1"/>
</dbReference>
<dbReference type="NCBIfam" id="TIGR00756">
    <property type="entry name" value="PPR"/>
    <property type="match status" value="2"/>
</dbReference>
<feature type="repeat" description="PPR" evidence="2">
    <location>
        <begin position="47"/>
        <end position="81"/>
    </location>
</feature>
<evidence type="ECO:0000256" key="2">
    <source>
        <dbReference type="PROSITE-ProRule" id="PRU00708"/>
    </source>
</evidence>
<protein>
    <recommendedName>
        <fullName evidence="4">Pentatricopeptide repeat-containing protein</fullName>
    </recommendedName>
</protein>
<dbReference type="InterPro" id="IPR051222">
    <property type="entry name" value="PPR/CCM1_RNA-binding"/>
</dbReference>
<proteinExistence type="predicted"/>
<organism evidence="3">
    <name type="scientific">Salix viminalis</name>
    <name type="common">Common osier</name>
    <name type="synonym">Basket willow</name>
    <dbReference type="NCBI Taxonomy" id="40686"/>
    <lineage>
        <taxon>Eukaryota</taxon>
        <taxon>Viridiplantae</taxon>
        <taxon>Streptophyta</taxon>
        <taxon>Embryophyta</taxon>
        <taxon>Tracheophyta</taxon>
        <taxon>Spermatophyta</taxon>
        <taxon>Magnoliopsida</taxon>
        <taxon>eudicotyledons</taxon>
        <taxon>Gunneridae</taxon>
        <taxon>Pentapetalae</taxon>
        <taxon>rosids</taxon>
        <taxon>fabids</taxon>
        <taxon>Malpighiales</taxon>
        <taxon>Salicaceae</taxon>
        <taxon>Saliceae</taxon>
        <taxon>Salix</taxon>
    </lineage>
</organism>
<keyword evidence="1" id="KW-0677">Repeat</keyword>
<dbReference type="EMBL" id="CAADRP010001574">
    <property type="protein sequence ID" value="VFU42289.1"/>
    <property type="molecule type" value="Genomic_DNA"/>
</dbReference>
<dbReference type="PANTHER" id="PTHR47942:SF16">
    <property type="entry name" value="PENTATRICOPEPTIDE REPEAT DOMAIN CONTAINING PROTEIN-RELATED"/>
    <property type="match status" value="1"/>
</dbReference>
<dbReference type="InterPro" id="IPR002885">
    <property type="entry name" value="PPR_rpt"/>
</dbReference>
<dbReference type="PROSITE" id="PS51375">
    <property type="entry name" value="PPR"/>
    <property type="match status" value="1"/>
</dbReference>
<dbReference type="AlphaFoldDB" id="A0A6N2LYB3"/>
<dbReference type="Pfam" id="PF13041">
    <property type="entry name" value="PPR_2"/>
    <property type="match status" value="1"/>
</dbReference>
<evidence type="ECO:0000313" key="3">
    <source>
        <dbReference type="EMBL" id="VFU42289.1"/>
    </source>
</evidence>
<evidence type="ECO:0000256" key="1">
    <source>
        <dbReference type="ARBA" id="ARBA00022737"/>
    </source>
</evidence>
<dbReference type="Gene3D" id="1.25.40.10">
    <property type="entry name" value="Tetratricopeptide repeat domain"/>
    <property type="match status" value="1"/>
</dbReference>
<reference evidence="3" key="1">
    <citation type="submission" date="2019-03" db="EMBL/GenBank/DDBJ databases">
        <authorList>
            <person name="Mank J."/>
            <person name="Almeida P."/>
        </authorList>
    </citation>
    <scope>NUCLEOTIDE SEQUENCE</scope>
    <source>
        <strain evidence="3">78183</strain>
    </source>
</reference>
<evidence type="ECO:0008006" key="4">
    <source>
        <dbReference type="Google" id="ProtNLM"/>
    </source>
</evidence>
<gene>
    <name evidence="3" type="ORF">SVIM_LOCUS252872</name>
</gene>